<organism evidence="4 5">
    <name type="scientific">Candidatus Buchananbacteria bacterium RIFCSPLOWO2_01_FULL_46_12</name>
    <dbReference type="NCBI Taxonomy" id="1797546"/>
    <lineage>
        <taxon>Bacteria</taxon>
        <taxon>Candidatus Buchananiibacteriota</taxon>
    </lineage>
</organism>
<dbReference type="SUPFAM" id="SSF56655">
    <property type="entry name" value="Carbohydrate phosphatase"/>
    <property type="match status" value="1"/>
</dbReference>
<proteinExistence type="predicted"/>
<dbReference type="EMBL" id="MHIP01000006">
    <property type="protein sequence ID" value="OGY55487.1"/>
    <property type="molecule type" value="Genomic_DNA"/>
</dbReference>
<dbReference type="Gene3D" id="3.40.190.80">
    <property type="match status" value="1"/>
</dbReference>
<dbReference type="PANTHER" id="PTHR20854">
    <property type="entry name" value="INOSITOL MONOPHOSPHATASE"/>
    <property type="match status" value="1"/>
</dbReference>
<comment type="cofactor">
    <cofactor evidence="3">
        <name>Mg(2+)</name>
        <dbReference type="ChEBI" id="CHEBI:18420"/>
    </cofactor>
</comment>
<dbReference type="Gene3D" id="3.30.540.10">
    <property type="entry name" value="Fructose-1,6-Bisphosphatase, subunit A, domain 1"/>
    <property type="match status" value="1"/>
</dbReference>
<dbReference type="GO" id="GO:0007165">
    <property type="term" value="P:signal transduction"/>
    <property type="evidence" value="ECO:0007669"/>
    <property type="project" value="TreeGrafter"/>
</dbReference>
<comment type="caution">
    <text evidence="4">The sequence shown here is derived from an EMBL/GenBank/DDBJ whole genome shotgun (WGS) entry which is preliminary data.</text>
</comment>
<evidence type="ECO:0000256" key="2">
    <source>
        <dbReference type="ARBA" id="ARBA00022842"/>
    </source>
</evidence>
<dbReference type="GO" id="GO:0008934">
    <property type="term" value="F:inositol monophosphate 1-phosphatase activity"/>
    <property type="evidence" value="ECO:0007669"/>
    <property type="project" value="TreeGrafter"/>
</dbReference>
<evidence type="ECO:0000256" key="1">
    <source>
        <dbReference type="ARBA" id="ARBA00022723"/>
    </source>
</evidence>
<keyword evidence="2 3" id="KW-0460">Magnesium</keyword>
<dbReference type="GO" id="GO:0046872">
    <property type="term" value="F:metal ion binding"/>
    <property type="evidence" value="ECO:0007669"/>
    <property type="project" value="UniProtKB-KW"/>
</dbReference>
<protein>
    <recommendedName>
        <fullName evidence="6">Inositol monophosphatase</fullName>
    </recommendedName>
</protein>
<evidence type="ECO:0000313" key="5">
    <source>
        <dbReference type="Proteomes" id="UP000176512"/>
    </source>
</evidence>
<dbReference type="PROSITE" id="PS00630">
    <property type="entry name" value="IMP_2"/>
    <property type="match status" value="1"/>
</dbReference>
<dbReference type="GO" id="GO:0006020">
    <property type="term" value="P:inositol metabolic process"/>
    <property type="evidence" value="ECO:0007669"/>
    <property type="project" value="TreeGrafter"/>
</dbReference>
<sequence>MIAGAIYAPVLKQLFWAQKNNGAYKNGRRIQVAKKQDLTGSIVAYSQGWEVNAKDDMTNPKNQKSLYQKGIFRVLNSWAPAIELAWLAEGKIHGVVSNRVALYDVAAARIIVEEAGGKIQNLDDKKDLSTFFLAGCTNALTKKLFTILKNL</sequence>
<keyword evidence="1 3" id="KW-0479">Metal-binding</keyword>
<gene>
    <name evidence="4" type="ORF">A3A24_01545</name>
</gene>
<feature type="binding site" evidence="3">
    <location>
        <position position="104"/>
    </location>
    <ligand>
        <name>Mg(2+)</name>
        <dbReference type="ChEBI" id="CHEBI:18420"/>
        <label>1</label>
        <note>catalytic</note>
    </ligand>
</feature>
<dbReference type="InterPro" id="IPR000760">
    <property type="entry name" value="Inositol_monophosphatase-like"/>
</dbReference>
<dbReference type="InterPro" id="IPR020550">
    <property type="entry name" value="Inositol_monophosphatase_CS"/>
</dbReference>
<dbReference type="PANTHER" id="PTHR20854:SF4">
    <property type="entry name" value="INOSITOL-1-MONOPHOSPHATASE-RELATED"/>
    <property type="match status" value="1"/>
</dbReference>
<dbReference type="AlphaFoldDB" id="A0A1G1YVR1"/>
<reference evidence="4 5" key="1">
    <citation type="journal article" date="2016" name="Nat. Commun.">
        <title>Thousands of microbial genomes shed light on interconnected biogeochemical processes in an aquifer system.</title>
        <authorList>
            <person name="Anantharaman K."/>
            <person name="Brown C.T."/>
            <person name="Hug L.A."/>
            <person name="Sharon I."/>
            <person name="Castelle C.J."/>
            <person name="Probst A.J."/>
            <person name="Thomas B.C."/>
            <person name="Singh A."/>
            <person name="Wilkins M.J."/>
            <person name="Karaoz U."/>
            <person name="Brodie E.L."/>
            <person name="Williams K.H."/>
            <person name="Hubbard S.S."/>
            <person name="Banfield J.F."/>
        </authorList>
    </citation>
    <scope>NUCLEOTIDE SEQUENCE [LARGE SCALE GENOMIC DNA]</scope>
</reference>
<dbReference type="GO" id="GO:0046854">
    <property type="term" value="P:phosphatidylinositol phosphate biosynthetic process"/>
    <property type="evidence" value="ECO:0007669"/>
    <property type="project" value="InterPro"/>
</dbReference>
<dbReference type="Pfam" id="PF00459">
    <property type="entry name" value="Inositol_P"/>
    <property type="match status" value="1"/>
</dbReference>
<name>A0A1G1YVR1_9BACT</name>
<evidence type="ECO:0000256" key="3">
    <source>
        <dbReference type="PIRSR" id="PIRSR600760-2"/>
    </source>
</evidence>
<evidence type="ECO:0008006" key="6">
    <source>
        <dbReference type="Google" id="ProtNLM"/>
    </source>
</evidence>
<dbReference type="PRINTS" id="PR00377">
    <property type="entry name" value="IMPHPHTASES"/>
</dbReference>
<dbReference type="Proteomes" id="UP000176512">
    <property type="component" value="Unassembled WGS sequence"/>
</dbReference>
<accession>A0A1G1YVR1</accession>
<evidence type="ECO:0000313" key="4">
    <source>
        <dbReference type="EMBL" id="OGY55487.1"/>
    </source>
</evidence>